<keyword evidence="2" id="KW-1185">Reference proteome</keyword>
<protein>
    <submittedName>
        <fullName evidence="1">Putative F-box domain-containing protein</fullName>
    </submittedName>
</protein>
<proteinExistence type="predicted"/>
<organism evidence="1 2">
    <name type="scientific">Rosa chinensis</name>
    <name type="common">China rose</name>
    <dbReference type="NCBI Taxonomy" id="74649"/>
    <lineage>
        <taxon>Eukaryota</taxon>
        <taxon>Viridiplantae</taxon>
        <taxon>Streptophyta</taxon>
        <taxon>Embryophyta</taxon>
        <taxon>Tracheophyta</taxon>
        <taxon>Spermatophyta</taxon>
        <taxon>Magnoliopsida</taxon>
        <taxon>eudicotyledons</taxon>
        <taxon>Gunneridae</taxon>
        <taxon>Pentapetalae</taxon>
        <taxon>rosids</taxon>
        <taxon>fabids</taxon>
        <taxon>Rosales</taxon>
        <taxon>Rosaceae</taxon>
        <taxon>Rosoideae</taxon>
        <taxon>Rosoideae incertae sedis</taxon>
        <taxon>Rosa</taxon>
    </lineage>
</organism>
<gene>
    <name evidence="1" type="ORF">RchiOBHm_Chr7g0205931</name>
</gene>
<dbReference type="AlphaFoldDB" id="A0A2P6P945"/>
<dbReference type="PANTHER" id="PTHR34223">
    <property type="entry name" value="OS11G0201299 PROTEIN"/>
    <property type="match status" value="1"/>
</dbReference>
<dbReference type="InterPro" id="IPR053197">
    <property type="entry name" value="F-box_SCFL_complex_component"/>
</dbReference>
<dbReference type="SUPFAM" id="SSF81383">
    <property type="entry name" value="F-box domain"/>
    <property type="match status" value="1"/>
</dbReference>
<dbReference type="EMBL" id="PDCK01000045">
    <property type="protein sequence ID" value="PRQ18427.1"/>
    <property type="molecule type" value="Genomic_DNA"/>
</dbReference>
<accession>A0A2P6P945</accession>
<evidence type="ECO:0000313" key="2">
    <source>
        <dbReference type="Proteomes" id="UP000238479"/>
    </source>
</evidence>
<evidence type="ECO:0000313" key="1">
    <source>
        <dbReference type="EMBL" id="PRQ18427.1"/>
    </source>
</evidence>
<dbReference type="InterPro" id="IPR036047">
    <property type="entry name" value="F-box-like_dom_sf"/>
</dbReference>
<name>A0A2P6P945_ROSCH</name>
<comment type="caution">
    <text evidence="1">The sequence shown here is derived from an EMBL/GenBank/DDBJ whole genome shotgun (WGS) entry which is preliminary data.</text>
</comment>
<reference evidence="1 2" key="1">
    <citation type="journal article" date="2018" name="Nat. Genet.">
        <title>The Rosa genome provides new insights in the design of modern roses.</title>
        <authorList>
            <person name="Bendahmane M."/>
        </authorList>
    </citation>
    <scope>NUCLEOTIDE SEQUENCE [LARGE SCALE GENOMIC DNA]</scope>
    <source>
        <strain evidence="2">cv. Old Blush</strain>
    </source>
</reference>
<dbReference type="Proteomes" id="UP000238479">
    <property type="component" value="Chromosome 7"/>
</dbReference>
<sequence length="199" mass="22788">MSSILLGVICSNKNKARPRIMEHMHKSLATATSQAQGACADPMVDRLSSVPCEVAHQILSLVRFRYLTRVGSMSKRCREFYLSTPSLNFSSFYGNRQQQLHMLNCIDRYMIRRTDDKIKSFRIHWRFSAGISEESFRMMTWILIAVRCNVEVLDVELRLNTKDGATPELPPCIYCCESLRSMLINTKHPPLLVPIISST</sequence>
<dbReference type="Gramene" id="PRQ18427">
    <property type="protein sequence ID" value="PRQ18427"/>
    <property type="gene ID" value="RchiOBHm_Chr7g0205931"/>
</dbReference>
<dbReference type="PANTHER" id="PTHR34223:SF51">
    <property type="entry name" value="OS06G0556300 PROTEIN"/>
    <property type="match status" value="1"/>
</dbReference>